<dbReference type="Pfam" id="PF12833">
    <property type="entry name" value="HTH_18"/>
    <property type="match status" value="1"/>
</dbReference>
<dbReference type="PANTHER" id="PTHR43280:SF2">
    <property type="entry name" value="HTH-TYPE TRANSCRIPTIONAL REGULATOR EXSA"/>
    <property type="match status" value="1"/>
</dbReference>
<dbReference type="Pfam" id="PF02311">
    <property type="entry name" value="AraC_binding"/>
    <property type="match status" value="1"/>
</dbReference>
<dbReference type="InterPro" id="IPR018060">
    <property type="entry name" value="HTH_AraC"/>
</dbReference>
<evidence type="ECO:0000256" key="3">
    <source>
        <dbReference type="ARBA" id="ARBA00023163"/>
    </source>
</evidence>
<evidence type="ECO:0000259" key="4">
    <source>
        <dbReference type="PROSITE" id="PS01124"/>
    </source>
</evidence>
<reference evidence="5" key="2">
    <citation type="submission" date="2021-04" db="EMBL/GenBank/DDBJ databases">
        <authorList>
            <person name="Gilroy R."/>
        </authorList>
    </citation>
    <scope>NUCLEOTIDE SEQUENCE</scope>
    <source>
        <strain evidence="5">ChiGjej1B1-13045</strain>
    </source>
</reference>
<dbReference type="EMBL" id="DXCD01000200">
    <property type="protein sequence ID" value="HIZ13790.1"/>
    <property type="molecule type" value="Genomic_DNA"/>
</dbReference>
<evidence type="ECO:0000256" key="1">
    <source>
        <dbReference type="ARBA" id="ARBA00023015"/>
    </source>
</evidence>
<dbReference type="InterPro" id="IPR018062">
    <property type="entry name" value="HTH_AraC-typ_CS"/>
</dbReference>
<keyword evidence="2" id="KW-0238">DNA-binding</keyword>
<dbReference type="Gene3D" id="1.10.10.60">
    <property type="entry name" value="Homeodomain-like"/>
    <property type="match status" value="1"/>
</dbReference>
<evidence type="ECO:0000313" key="6">
    <source>
        <dbReference type="Proteomes" id="UP000824017"/>
    </source>
</evidence>
<comment type="caution">
    <text evidence="5">The sequence shown here is derived from an EMBL/GenBank/DDBJ whole genome shotgun (WGS) entry which is preliminary data.</text>
</comment>
<reference evidence="5" key="1">
    <citation type="journal article" date="2021" name="PeerJ">
        <title>Extensive microbial diversity within the chicken gut microbiome revealed by metagenomics and culture.</title>
        <authorList>
            <person name="Gilroy R."/>
            <person name="Ravi A."/>
            <person name="Getino M."/>
            <person name="Pursley I."/>
            <person name="Horton D.L."/>
            <person name="Alikhan N.F."/>
            <person name="Baker D."/>
            <person name="Gharbi K."/>
            <person name="Hall N."/>
            <person name="Watson M."/>
            <person name="Adriaenssens E.M."/>
            <person name="Foster-Nyarko E."/>
            <person name="Jarju S."/>
            <person name="Secka A."/>
            <person name="Antonio M."/>
            <person name="Oren A."/>
            <person name="Chaudhuri R.R."/>
            <person name="La Ragione R."/>
            <person name="Hildebrand F."/>
            <person name="Pallen M.J."/>
        </authorList>
    </citation>
    <scope>NUCLEOTIDE SEQUENCE</scope>
    <source>
        <strain evidence="5">ChiGjej1B1-13045</strain>
    </source>
</reference>
<dbReference type="GO" id="GO:0003700">
    <property type="term" value="F:DNA-binding transcription factor activity"/>
    <property type="evidence" value="ECO:0007669"/>
    <property type="project" value="InterPro"/>
</dbReference>
<organism evidence="5 6">
    <name type="scientific">Candidatus Mediterraneibacter stercorigallinarum</name>
    <dbReference type="NCBI Taxonomy" id="2838686"/>
    <lineage>
        <taxon>Bacteria</taxon>
        <taxon>Bacillati</taxon>
        <taxon>Bacillota</taxon>
        <taxon>Clostridia</taxon>
        <taxon>Lachnospirales</taxon>
        <taxon>Lachnospiraceae</taxon>
        <taxon>Mediterraneibacter</taxon>
    </lineage>
</organism>
<sequence length="283" mass="32306">MNLFYQPNIQFVIENVSFFISNIACEQFLVPVPKHAHGNESYELHYISSGYGSARINGSVYKLVPDMLYITGPHIEHEQVPYIGNPMTEYSVFFNIHKDTSSPSCLDQFINTPFWIGENASDLHTLLKVIFKELKHKRVGYLTEVSALLQQAVIFLVRNYQTPRPGTLSGTHSENLYESRGFLTDKAFLYEYRDITLAGLSMHLGLSDRQTERFLKDYYGKTFAQKRTDARMSAACVMLKKAGSDLGVIAENTGYTSVDSLINAFKKYYNMTPKKYLQLHSED</sequence>
<dbReference type="SUPFAM" id="SSF46689">
    <property type="entry name" value="Homeodomain-like"/>
    <property type="match status" value="1"/>
</dbReference>
<dbReference type="PROSITE" id="PS01124">
    <property type="entry name" value="HTH_ARAC_FAMILY_2"/>
    <property type="match status" value="1"/>
</dbReference>
<dbReference type="PANTHER" id="PTHR43280">
    <property type="entry name" value="ARAC-FAMILY TRANSCRIPTIONAL REGULATOR"/>
    <property type="match status" value="1"/>
</dbReference>
<proteinExistence type="predicted"/>
<evidence type="ECO:0000256" key="2">
    <source>
        <dbReference type="ARBA" id="ARBA00023125"/>
    </source>
</evidence>
<dbReference type="InterPro" id="IPR009057">
    <property type="entry name" value="Homeodomain-like_sf"/>
</dbReference>
<keyword evidence="1" id="KW-0805">Transcription regulation</keyword>
<gene>
    <name evidence="5" type="ORF">H9817_07690</name>
</gene>
<dbReference type="GO" id="GO:0043565">
    <property type="term" value="F:sequence-specific DNA binding"/>
    <property type="evidence" value="ECO:0007669"/>
    <property type="project" value="InterPro"/>
</dbReference>
<dbReference type="Proteomes" id="UP000824017">
    <property type="component" value="Unassembled WGS sequence"/>
</dbReference>
<dbReference type="AlphaFoldDB" id="A0A9D2DB36"/>
<feature type="domain" description="HTH araC/xylS-type" evidence="4">
    <location>
        <begin position="193"/>
        <end position="279"/>
    </location>
</feature>
<dbReference type="PROSITE" id="PS00041">
    <property type="entry name" value="HTH_ARAC_FAMILY_1"/>
    <property type="match status" value="1"/>
</dbReference>
<accession>A0A9D2DB36</accession>
<dbReference type="InterPro" id="IPR037923">
    <property type="entry name" value="HTH-like"/>
</dbReference>
<dbReference type="SMART" id="SM00342">
    <property type="entry name" value="HTH_ARAC"/>
    <property type="match status" value="1"/>
</dbReference>
<protein>
    <submittedName>
        <fullName evidence="5">AraC family transcriptional regulator</fullName>
    </submittedName>
</protein>
<keyword evidence="3" id="KW-0804">Transcription</keyword>
<dbReference type="SUPFAM" id="SSF51215">
    <property type="entry name" value="Regulatory protein AraC"/>
    <property type="match status" value="1"/>
</dbReference>
<evidence type="ECO:0000313" key="5">
    <source>
        <dbReference type="EMBL" id="HIZ13790.1"/>
    </source>
</evidence>
<dbReference type="InterPro" id="IPR003313">
    <property type="entry name" value="AraC-bd"/>
</dbReference>
<name>A0A9D2DB36_9FIRM</name>